<feature type="signal peptide" evidence="2">
    <location>
        <begin position="1"/>
        <end position="19"/>
    </location>
</feature>
<dbReference type="Proteomes" id="UP000236654">
    <property type="component" value="Unassembled WGS sequence"/>
</dbReference>
<keyword evidence="5" id="KW-1185">Reference proteome</keyword>
<gene>
    <name evidence="4" type="ORF">CW751_14175</name>
</gene>
<dbReference type="Pfam" id="PF18962">
    <property type="entry name" value="Por_Secre_tail"/>
    <property type="match status" value="1"/>
</dbReference>
<dbReference type="InterPro" id="IPR026444">
    <property type="entry name" value="Secre_tail"/>
</dbReference>
<feature type="chain" id="PRO_5014180804" description="Secretion system C-terminal sorting domain-containing protein" evidence="2">
    <location>
        <begin position="20"/>
        <end position="244"/>
    </location>
</feature>
<evidence type="ECO:0000256" key="1">
    <source>
        <dbReference type="ARBA" id="ARBA00022729"/>
    </source>
</evidence>
<dbReference type="OrthoDB" id="9805017at2"/>
<evidence type="ECO:0000313" key="4">
    <source>
        <dbReference type="EMBL" id="PKR79634.1"/>
    </source>
</evidence>
<reference evidence="4 5" key="1">
    <citation type="submission" date="2017-12" db="EMBL/GenBank/DDBJ databases">
        <title>The draft genome sequence of Brumimicrobium saltpan LHR20.</title>
        <authorList>
            <person name="Do Z.-J."/>
            <person name="Luo H.-R."/>
        </authorList>
    </citation>
    <scope>NUCLEOTIDE SEQUENCE [LARGE SCALE GENOMIC DNA]</scope>
    <source>
        <strain evidence="4 5">LHR20</strain>
    </source>
</reference>
<evidence type="ECO:0000313" key="5">
    <source>
        <dbReference type="Proteomes" id="UP000236654"/>
    </source>
</evidence>
<comment type="caution">
    <text evidence="4">The sequence shown here is derived from an EMBL/GenBank/DDBJ whole genome shotgun (WGS) entry which is preliminary data.</text>
</comment>
<keyword evidence="1 2" id="KW-0732">Signal</keyword>
<name>A0A2I0QZ73_9FLAO</name>
<dbReference type="AlphaFoldDB" id="A0A2I0QZ73"/>
<sequence length="244" mass="27995">MNNFLLISTLLLTSSLLMAQQAVDIGYLEHYNSDTNNVILKEQGIGYNNFGLSYKKIDTIQISASNYENMQPTDTISTLVISDIDFNNFHQTVYYLNNCDTTVFNDSICGYIKKSHTTYHIDGYLEFYIRGSYDYQRLDIKVIIDTNSVNEPNDNTSSIKNNKINVTNTKLYPNPVTDVLNIEFDTDNTDMPIELYSTNGQLLDSNVDYRSTFDSNKVTFNMRQYSKGLYLIKLGDTTKKVLKR</sequence>
<feature type="domain" description="Secretion system C-terminal sorting" evidence="3">
    <location>
        <begin position="171"/>
        <end position="243"/>
    </location>
</feature>
<protein>
    <recommendedName>
        <fullName evidence="3">Secretion system C-terminal sorting domain-containing protein</fullName>
    </recommendedName>
</protein>
<evidence type="ECO:0000256" key="2">
    <source>
        <dbReference type="SAM" id="SignalP"/>
    </source>
</evidence>
<organism evidence="4 5">
    <name type="scientific">Brumimicrobium salinarum</name>
    <dbReference type="NCBI Taxonomy" id="2058658"/>
    <lineage>
        <taxon>Bacteria</taxon>
        <taxon>Pseudomonadati</taxon>
        <taxon>Bacteroidota</taxon>
        <taxon>Flavobacteriia</taxon>
        <taxon>Flavobacteriales</taxon>
        <taxon>Crocinitomicaceae</taxon>
        <taxon>Brumimicrobium</taxon>
    </lineage>
</organism>
<dbReference type="EMBL" id="PJNI01000022">
    <property type="protein sequence ID" value="PKR79634.1"/>
    <property type="molecule type" value="Genomic_DNA"/>
</dbReference>
<proteinExistence type="predicted"/>
<accession>A0A2I0QZ73</accession>
<dbReference type="RefSeq" id="WP_101335685.1">
    <property type="nucleotide sequence ID" value="NZ_PJNI01000022.1"/>
</dbReference>
<evidence type="ECO:0000259" key="3">
    <source>
        <dbReference type="Pfam" id="PF18962"/>
    </source>
</evidence>
<dbReference type="NCBIfam" id="TIGR04183">
    <property type="entry name" value="Por_Secre_tail"/>
    <property type="match status" value="1"/>
</dbReference>